<evidence type="ECO:0000256" key="4">
    <source>
        <dbReference type="ARBA" id="ARBA00022989"/>
    </source>
</evidence>
<evidence type="ECO:0000256" key="7">
    <source>
        <dbReference type="SAM" id="MobiDB-lite"/>
    </source>
</evidence>
<comment type="subcellular location">
    <subcellularLocation>
        <location evidence="1">Membrane</location>
        <topology evidence="1">Single-pass membrane protein</topology>
    </subcellularLocation>
</comment>
<accession>A0ABV4XCR6</accession>
<dbReference type="NCBIfam" id="TIGR03794">
    <property type="entry name" value="NHLM_micro_HlyD"/>
    <property type="match status" value="1"/>
</dbReference>
<keyword evidence="3 8" id="KW-0812">Transmembrane</keyword>
<dbReference type="PANTHER" id="PTHR30386">
    <property type="entry name" value="MEMBRANE FUSION SUBUNIT OF EMRAB-TOLC MULTIDRUG EFFLUX PUMP"/>
    <property type="match status" value="1"/>
</dbReference>
<keyword evidence="6" id="KW-0175">Coiled coil</keyword>
<feature type="domain" description="Multidrug resistance protein MdtA-like barrel-sandwich hybrid" evidence="9">
    <location>
        <begin position="74"/>
        <end position="394"/>
    </location>
</feature>
<gene>
    <name evidence="10" type="ORF">ACE1CC_27325</name>
</gene>
<evidence type="ECO:0000256" key="6">
    <source>
        <dbReference type="SAM" id="Coils"/>
    </source>
</evidence>
<evidence type="ECO:0000256" key="1">
    <source>
        <dbReference type="ARBA" id="ARBA00004167"/>
    </source>
</evidence>
<organism evidence="10 11">
    <name type="scientific">Floridaenema aerugineum BLCC-F46</name>
    <dbReference type="NCBI Taxonomy" id="3153654"/>
    <lineage>
        <taxon>Bacteria</taxon>
        <taxon>Bacillati</taxon>
        <taxon>Cyanobacteriota</taxon>
        <taxon>Cyanophyceae</taxon>
        <taxon>Oscillatoriophycideae</taxon>
        <taxon>Aerosakkonematales</taxon>
        <taxon>Aerosakkonemataceae</taxon>
        <taxon>Floridanema</taxon>
        <taxon>Floridanema aerugineum</taxon>
    </lineage>
</organism>
<proteinExistence type="inferred from homology"/>
<keyword evidence="5 8" id="KW-0472">Membrane</keyword>
<feature type="coiled-coil region" evidence="6">
    <location>
        <begin position="173"/>
        <end position="222"/>
    </location>
</feature>
<feature type="region of interest" description="Disordered" evidence="7">
    <location>
        <begin position="1"/>
        <end position="20"/>
    </location>
</feature>
<protein>
    <submittedName>
        <fullName evidence="10">NHLP bacteriocin system secretion protein</fullName>
    </submittedName>
</protein>
<dbReference type="InterPro" id="IPR058625">
    <property type="entry name" value="MdtA-like_BSH"/>
</dbReference>
<comment type="similarity">
    <text evidence="2">Belongs to the membrane fusion protein (MFP) (TC 8.A.1) family.</text>
</comment>
<name>A0ABV4XCR6_9CYAN</name>
<dbReference type="Pfam" id="PF25917">
    <property type="entry name" value="BSH_RND"/>
    <property type="match status" value="1"/>
</dbReference>
<keyword evidence="4 8" id="KW-1133">Transmembrane helix</keyword>
<keyword evidence="11" id="KW-1185">Reference proteome</keyword>
<dbReference type="Gene3D" id="1.10.287.470">
    <property type="entry name" value="Helix hairpin bin"/>
    <property type="match status" value="1"/>
</dbReference>
<dbReference type="EMBL" id="JBHFNQ010000206">
    <property type="protein sequence ID" value="MFB2880577.1"/>
    <property type="molecule type" value="Genomic_DNA"/>
</dbReference>
<evidence type="ECO:0000256" key="5">
    <source>
        <dbReference type="ARBA" id="ARBA00023136"/>
    </source>
</evidence>
<evidence type="ECO:0000256" key="2">
    <source>
        <dbReference type="ARBA" id="ARBA00009477"/>
    </source>
</evidence>
<evidence type="ECO:0000256" key="8">
    <source>
        <dbReference type="SAM" id="Phobius"/>
    </source>
</evidence>
<comment type="caution">
    <text evidence="10">The sequence shown here is derived from an EMBL/GenBank/DDBJ whole genome shotgun (WGS) entry which is preliminary data.</text>
</comment>
<evidence type="ECO:0000256" key="3">
    <source>
        <dbReference type="ARBA" id="ARBA00022692"/>
    </source>
</evidence>
<reference evidence="10 11" key="1">
    <citation type="submission" date="2024-09" db="EMBL/GenBank/DDBJ databases">
        <title>Floridaenema gen nov. (Aerosakkonemataceae, Aerosakkonematales ord. nov., Cyanobacteria) from benthic tropical and subtropical fresh waters, with the description of four new species.</title>
        <authorList>
            <person name="Moretto J.A."/>
            <person name="Berthold D.E."/>
            <person name="Lefler F.W."/>
            <person name="Huang I.-S."/>
            <person name="Laughinghouse H. IV."/>
        </authorList>
    </citation>
    <scope>NUCLEOTIDE SEQUENCE [LARGE SCALE GENOMIC DNA]</scope>
    <source>
        <strain evidence="10 11">BLCC-F46</strain>
    </source>
</reference>
<dbReference type="Proteomes" id="UP001576774">
    <property type="component" value="Unassembled WGS sequence"/>
</dbReference>
<feature type="transmembrane region" description="Helical" evidence="8">
    <location>
        <begin position="37"/>
        <end position="56"/>
    </location>
</feature>
<dbReference type="PANTHER" id="PTHR30386:SF26">
    <property type="entry name" value="TRANSPORT PROTEIN COMB"/>
    <property type="match status" value="1"/>
</dbReference>
<dbReference type="Gene3D" id="2.40.50.100">
    <property type="match status" value="1"/>
</dbReference>
<evidence type="ECO:0000313" key="10">
    <source>
        <dbReference type="EMBL" id="MFB2880577.1"/>
    </source>
</evidence>
<evidence type="ECO:0000313" key="11">
    <source>
        <dbReference type="Proteomes" id="UP001576774"/>
    </source>
</evidence>
<evidence type="ECO:0000259" key="9">
    <source>
        <dbReference type="Pfam" id="PF25917"/>
    </source>
</evidence>
<dbReference type="InterPro" id="IPR022275">
    <property type="entry name" value="NHPM_bacteriocin_SS_HylD"/>
</dbReference>
<dbReference type="PRINTS" id="PR01490">
    <property type="entry name" value="RTXTOXIND"/>
</dbReference>
<feature type="coiled-coil region" evidence="6">
    <location>
        <begin position="317"/>
        <end position="362"/>
    </location>
</feature>
<sequence length="540" mass="60288">MTSSDINDNSNQQQSLESVTSPERLDQLMQVVKPKDFIPALTVGGLTVMALVWSFVGRIPLTVTGQGVLISPQRVVELQSPLAGQLESLSIKDNQCVKKGEILGTIKPTELQEQLKQQQAKRQQLVLQADNSNSLQTQRTQVEQEAIATTRKSLTQKLQDLQSLSPTLKEQALATIKQQRQTLQQRLQDIQALAFVTKERDLSAIQQQRRALEQQLKDIKDLSPVLKQRLEKRKQLQAQGAISLDTILEAENAYRENHQQIFSIEAQLKELNSKEVGIDKSFRENRSQVSDIQTQLQQLNTQEISTEKTFRDNRSQIAEIQAQLQELDIRNKRLEQENLQVLNTRKNEIAEVDRTIAQIEQQIKERSQIESPQEGCILEVSAVEGQVVSPGTRLGSLQTQEQGKVALTSIAYFDVKDGKRIKPGMTMQITPDTVKRERFGGIVATVKSVSAYPVTSSTAVSKLGNAELADTLTGKTAKVEVIAELVSESSNFSGYKWSSSKGPNMKLTPGTTTALRVKVEEQAPITFLLPFLREWSGVLN</sequence>
<dbReference type="RefSeq" id="WP_413273588.1">
    <property type="nucleotide sequence ID" value="NZ_JBHFNQ010000206.1"/>
</dbReference>
<dbReference type="InterPro" id="IPR050739">
    <property type="entry name" value="MFP"/>
</dbReference>